<name>A0AAD7MSU8_9AGAR</name>
<dbReference type="AlphaFoldDB" id="A0AAD7MSU8"/>
<dbReference type="Proteomes" id="UP001215598">
    <property type="component" value="Unassembled WGS sequence"/>
</dbReference>
<gene>
    <name evidence="1" type="ORF">B0H16DRAFT_1773085</name>
</gene>
<keyword evidence="2" id="KW-1185">Reference proteome</keyword>
<accession>A0AAD7MSU8</accession>
<dbReference type="EMBL" id="JARKIB010000154">
    <property type="protein sequence ID" value="KAJ7731223.1"/>
    <property type="molecule type" value="Genomic_DNA"/>
</dbReference>
<sequence length="407" mass="46292">MALLPQELWNAIVHEIDDIPTLKASCLAGTVFREESQRNLFRSFRLNCRDRKRFDGLRTLLDTSPHIAPYITCFSISFKSDPEILPPDKKAEGLFQVYRALGNVRSCTVTHWDIVKDGAALLSPFLAFLSRQPLRELNVAVKCSLPPVVCLHFMTVAPAISFTHVFIADDADFPRPSDWQPAVPRIRELILGKRTLDVNTLLACAQPQEYTPEGLLRISLYCIWDLGNSLVFTHARTLEHIEFKLLATLGPPPIPLLPVLRSVQLSSWREHQKPWFFDLVSTVLGSGPLLTDLTLEFPLGHAHLHIRPELLHTLDTALIEHTTVPSIRWRLLLSLDADDREDTLADFVAQVRRGMPRVDEKHRLVLEAYGPKVGAGCRWRYERGTYSTRVTSLGRYQYIHRKSLDVT</sequence>
<organism evidence="1 2">
    <name type="scientific">Mycena metata</name>
    <dbReference type="NCBI Taxonomy" id="1033252"/>
    <lineage>
        <taxon>Eukaryota</taxon>
        <taxon>Fungi</taxon>
        <taxon>Dikarya</taxon>
        <taxon>Basidiomycota</taxon>
        <taxon>Agaricomycotina</taxon>
        <taxon>Agaricomycetes</taxon>
        <taxon>Agaricomycetidae</taxon>
        <taxon>Agaricales</taxon>
        <taxon>Marasmiineae</taxon>
        <taxon>Mycenaceae</taxon>
        <taxon>Mycena</taxon>
    </lineage>
</organism>
<evidence type="ECO:0000313" key="2">
    <source>
        <dbReference type="Proteomes" id="UP001215598"/>
    </source>
</evidence>
<comment type="caution">
    <text evidence="1">The sequence shown here is derived from an EMBL/GenBank/DDBJ whole genome shotgun (WGS) entry which is preliminary data.</text>
</comment>
<reference evidence="1" key="1">
    <citation type="submission" date="2023-03" db="EMBL/GenBank/DDBJ databases">
        <title>Massive genome expansion in bonnet fungi (Mycena s.s.) driven by repeated elements and novel gene families across ecological guilds.</title>
        <authorList>
            <consortium name="Lawrence Berkeley National Laboratory"/>
            <person name="Harder C.B."/>
            <person name="Miyauchi S."/>
            <person name="Viragh M."/>
            <person name="Kuo A."/>
            <person name="Thoen E."/>
            <person name="Andreopoulos B."/>
            <person name="Lu D."/>
            <person name="Skrede I."/>
            <person name="Drula E."/>
            <person name="Henrissat B."/>
            <person name="Morin E."/>
            <person name="Kohler A."/>
            <person name="Barry K."/>
            <person name="LaButti K."/>
            <person name="Morin E."/>
            <person name="Salamov A."/>
            <person name="Lipzen A."/>
            <person name="Mereny Z."/>
            <person name="Hegedus B."/>
            <person name="Baldrian P."/>
            <person name="Stursova M."/>
            <person name="Weitz H."/>
            <person name="Taylor A."/>
            <person name="Grigoriev I.V."/>
            <person name="Nagy L.G."/>
            <person name="Martin F."/>
            <person name="Kauserud H."/>
        </authorList>
    </citation>
    <scope>NUCLEOTIDE SEQUENCE</scope>
    <source>
        <strain evidence="1">CBHHK182m</strain>
    </source>
</reference>
<protein>
    <submittedName>
        <fullName evidence="1">Uncharacterized protein</fullName>
    </submittedName>
</protein>
<evidence type="ECO:0000313" key="1">
    <source>
        <dbReference type="EMBL" id="KAJ7731223.1"/>
    </source>
</evidence>
<proteinExistence type="predicted"/>